<dbReference type="InterPro" id="IPR001498">
    <property type="entry name" value="Impact_N"/>
</dbReference>
<name>A0A0A8H2W3_9BACT</name>
<dbReference type="InterPro" id="IPR023582">
    <property type="entry name" value="Impact"/>
</dbReference>
<dbReference type="InterPro" id="IPR036956">
    <property type="entry name" value="Impact_N_sf"/>
</dbReference>
<gene>
    <name evidence="3" type="ORF">CINS_0247</name>
</gene>
<dbReference type="GeneID" id="74431067"/>
<comment type="similarity">
    <text evidence="1">Belongs to the IMPACT family.</text>
</comment>
<dbReference type="InterPro" id="IPR020568">
    <property type="entry name" value="Ribosomal_Su5_D2-typ_SF"/>
</dbReference>
<evidence type="ECO:0000256" key="1">
    <source>
        <dbReference type="ARBA" id="ARBA00007665"/>
    </source>
</evidence>
<dbReference type="GO" id="GO:0006446">
    <property type="term" value="P:regulation of translational initiation"/>
    <property type="evidence" value="ECO:0007669"/>
    <property type="project" value="TreeGrafter"/>
</dbReference>
<dbReference type="Gene3D" id="3.30.230.30">
    <property type="entry name" value="Impact, N-terminal domain"/>
    <property type="match status" value="1"/>
</dbReference>
<organism evidence="3 4">
    <name type="scientific">Campylobacter insulaenigrae NCTC 12927</name>
    <dbReference type="NCBI Taxonomy" id="1031564"/>
    <lineage>
        <taxon>Bacteria</taxon>
        <taxon>Pseudomonadati</taxon>
        <taxon>Campylobacterota</taxon>
        <taxon>Epsilonproteobacteria</taxon>
        <taxon>Campylobacterales</taxon>
        <taxon>Campylobacteraceae</taxon>
        <taxon>Campylobacter</taxon>
    </lineage>
</organism>
<protein>
    <recommendedName>
        <fullName evidence="2">Impact N-terminal domain-containing protein</fullName>
    </recommendedName>
</protein>
<sequence>MRTIDQIYQAKIEIKKSNFLAFLCPYKDFKNLIKELKSEHLKAVHFVYAYRYLNEYKQIVEDKSDDGEPKGSSAMPCLNVLRGAFLINCAVIVVRYFGGIKLGVGGLVRAYSEATNAVVLNAKLLEFELKQALNLCIPFAVYSRFEYFLNKNNINFERKFTECVELTIYVNEKEEKDFKNFAKEFEIKEI</sequence>
<dbReference type="Pfam" id="PF01205">
    <property type="entry name" value="Impact_N"/>
    <property type="match status" value="1"/>
</dbReference>
<accession>A0A0A8H2W3</accession>
<dbReference type="PANTHER" id="PTHR16301">
    <property type="entry name" value="IMPACT-RELATED"/>
    <property type="match status" value="1"/>
</dbReference>
<feature type="domain" description="Impact N-terminal" evidence="2">
    <location>
        <begin position="15"/>
        <end position="118"/>
    </location>
</feature>
<evidence type="ECO:0000313" key="3">
    <source>
        <dbReference type="EMBL" id="AJC87249.1"/>
    </source>
</evidence>
<evidence type="ECO:0000313" key="4">
    <source>
        <dbReference type="Proteomes" id="UP000031163"/>
    </source>
</evidence>
<dbReference type="PANTHER" id="PTHR16301:SF20">
    <property type="entry name" value="IMPACT FAMILY MEMBER YIGZ"/>
    <property type="match status" value="1"/>
</dbReference>
<dbReference type="GO" id="GO:0005737">
    <property type="term" value="C:cytoplasm"/>
    <property type="evidence" value="ECO:0007669"/>
    <property type="project" value="TreeGrafter"/>
</dbReference>
<dbReference type="AlphaFoldDB" id="A0A0A8H2W3"/>
<dbReference type="KEGG" id="cis:CINS_0247"/>
<dbReference type="STRING" id="1031564.CINS_0247"/>
<dbReference type="EMBL" id="CP007770">
    <property type="protein sequence ID" value="AJC87249.1"/>
    <property type="molecule type" value="Genomic_DNA"/>
</dbReference>
<dbReference type="HOGENOM" id="CLU_083552_1_2_7"/>
<evidence type="ECO:0000259" key="2">
    <source>
        <dbReference type="Pfam" id="PF01205"/>
    </source>
</evidence>
<proteinExistence type="inferred from homology"/>
<reference evidence="3 4" key="1">
    <citation type="journal article" date="2014" name="Genome Biol. Evol.">
        <title>Comparative Genomics of the Campylobacter lari Group.</title>
        <authorList>
            <person name="Miller W.G."/>
            <person name="Yee E."/>
            <person name="Chapman M.H."/>
            <person name="Smith T.P."/>
            <person name="Bono J.L."/>
            <person name="Huynh S."/>
            <person name="Parker C.T."/>
            <person name="Vandamme P."/>
            <person name="Luong K."/>
            <person name="Korlach J."/>
        </authorList>
    </citation>
    <scope>NUCLEOTIDE SEQUENCE [LARGE SCALE GENOMIC DNA]</scope>
    <source>
        <strain evidence="3 4">NCTC 12927</strain>
    </source>
</reference>
<dbReference type="RefSeq" id="WP_039649163.1">
    <property type="nucleotide sequence ID" value="NZ_CP007770.1"/>
</dbReference>
<dbReference type="Proteomes" id="UP000031163">
    <property type="component" value="Chromosome"/>
</dbReference>
<dbReference type="SUPFAM" id="SSF54211">
    <property type="entry name" value="Ribosomal protein S5 domain 2-like"/>
    <property type="match status" value="1"/>
</dbReference>